<gene>
    <name evidence="3" type="ORF">PV327_008550</name>
</gene>
<evidence type="ECO:0000313" key="3">
    <source>
        <dbReference type="EMBL" id="KAK0162196.1"/>
    </source>
</evidence>
<organism evidence="3 4">
    <name type="scientific">Microctonus hyperodae</name>
    <name type="common">Parasitoid wasp</name>
    <dbReference type="NCBI Taxonomy" id="165561"/>
    <lineage>
        <taxon>Eukaryota</taxon>
        <taxon>Metazoa</taxon>
        <taxon>Ecdysozoa</taxon>
        <taxon>Arthropoda</taxon>
        <taxon>Hexapoda</taxon>
        <taxon>Insecta</taxon>
        <taxon>Pterygota</taxon>
        <taxon>Neoptera</taxon>
        <taxon>Endopterygota</taxon>
        <taxon>Hymenoptera</taxon>
        <taxon>Apocrita</taxon>
        <taxon>Ichneumonoidea</taxon>
        <taxon>Braconidae</taxon>
        <taxon>Euphorinae</taxon>
        <taxon>Microctonus</taxon>
    </lineage>
</organism>
<dbReference type="SUPFAM" id="SSF144232">
    <property type="entry name" value="HIT/MYND zinc finger-like"/>
    <property type="match status" value="1"/>
</dbReference>
<name>A0AA39F3F8_MICHY</name>
<accession>A0AA39F3F8</accession>
<feature type="domain" description="Mitochondrial splicing suppressor 51-like C-terminal" evidence="2">
    <location>
        <begin position="292"/>
        <end position="478"/>
    </location>
</feature>
<proteinExistence type="predicted"/>
<dbReference type="PANTHER" id="PTHR28069:SF2">
    <property type="entry name" value="GH20023P"/>
    <property type="match status" value="1"/>
</dbReference>
<sequence length="494" mass="57718">MGRNKKKTSKKNNSVNLMEKGNSKETKSNETTEKLELEIMNKTNQQSSISILDITSRLNLPLKPTGIDLSIDSDDEETLEFHIRPRFVYMCNLCLICMNICNSGVQCDDCQMVSYCSEQHREENKIQHQILCRALSNVCDGMKGFSLAKSLPPDLYRTFRIKTIGVIEKMMGRQLDLWEREIVLYPRICRNCKKIDKELILCEDCEVDFFCQDHRQDHSKWCKDFQVFRKILSMQHKHGYVDPDVPVVFYNEPHILPENFDFLMYSMFANSPSYRRIDCYTYASLSYVSTAPLTTLFAMQKTIHDWKLREEMKIHIIGAEFQFECASLRVWEKLFLHFLPKLRKLSLEFTGPELYLPCAPPELLGKIKMCRKCKLSKRKIDVKFNSQILYHKVIDESNPDLICLFNPGLYRETGFDGTDTWPCTIRKFCNVKVPVVVTSYTEFEIPRDIERIKSICSVEVLLEPQRNPFAAVKPDRNFVSDDVAPLMYKNYCET</sequence>
<dbReference type="AlphaFoldDB" id="A0AA39F3F8"/>
<reference evidence="3" key="2">
    <citation type="submission" date="2023-03" db="EMBL/GenBank/DDBJ databases">
        <authorList>
            <person name="Inwood S.N."/>
            <person name="Skelly J.G."/>
            <person name="Guhlin J."/>
            <person name="Harrop T.W.R."/>
            <person name="Goldson S.G."/>
            <person name="Dearden P.K."/>
        </authorList>
    </citation>
    <scope>NUCLEOTIDE SEQUENCE</scope>
    <source>
        <strain evidence="3">Lincoln</strain>
        <tissue evidence="3">Whole body</tissue>
    </source>
</reference>
<keyword evidence="4" id="KW-1185">Reference proteome</keyword>
<reference evidence="3" key="1">
    <citation type="journal article" date="2023" name="bioRxiv">
        <title>Scaffold-level genome assemblies of two parasitoid biocontrol wasps reveal the parthenogenesis mechanism and an associated novel virus.</title>
        <authorList>
            <person name="Inwood S."/>
            <person name="Skelly J."/>
            <person name="Guhlin J."/>
            <person name="Harrop T."/>
            <person name="Goldson S."/>
            <person name="Dearden P."/>
        </authorList>
    </citation>
    <scope>NUCLEOTIDE SEQUENCE</scope>
    <source>
        <strain evidence="3">Lincoln</strain>
        <tissue evidence="3">Whole body</tissue>
    </source>
</reference>
<dbReference type="PANTHER" id="PTHR28069">
    <property type="entry name" value="GH20023P"/>
    <property type="match status" value="1"/>
</dbReference>
<evidence type="ECO:0000259" key="2">
    <source>
        <dbReference type="Pfam" id="PF20179"/>
    </source>
</evidence>
<feature type="compositionally biased region" description="Basic and acidic residues" evidence="1">
    <location>
        <begin position="21"/>
        <end position="31"/>
    </location>
</feature>
<protein>
    <recommendedName>
        <fullName evidence="2">Mitochondrial splicing suppressor 51-like C-terminal domain-containing protein</fullName>
    </recommendedName>
</protein>
<dbReference type="InterPro" id="IPR046824">
    <property type="entry name" value="Mss51-like_C"/>
</dbReference>
<feature type="region of interest" description="Disordered" evidence="1">
    <location>
        <begin position="1"/>
        <end position="31"/>
    </location>
</feature>
<dbReference type="EMBL" id="JAQQBR010001834">
    <property type="protein sequence ID" value="KAK0162196.1"/>
    <property type="molecule type" value="Genomic_DNA"/>
</dbReference>
<dbReference type="Pfam" id="PF20179">
    <property type="entry name" value="MSS51_C"/>
    <property type="match status" value="1"/>
</dbReference>
<dbReference type="Proteomes" id="UP001168972">
    <property type="component" value="Unassembled WGS sequence"/>
</dbReference>
<evidence type="ECO:0000313" key="4">
    <source>
        <dbReference type="Proteomes" id="UP001168972"/>
    </source>
</evidence>
<comment type="caution">
    <text evidence="3">The sequence shown here is derived from an EMBL/GenBank/DDBJ whole genome shotgun (WGS) entry which is preliminary data.</text>
</comment>
<evidence type="ECO:0000256" key="1">
    <source>
        <dbReference type="SAM" id="MobiDB-lite"/>
    </source>
</evidence>
<feature type="compositionally biased region" description="Basic residues" evidence="1">
    <location>
        <begin position="1"/>
        <end position="10"/>
    </location>
</feature>